<reference evidence="7" key="1">
    <citation type="submission" date="2021-10" db="EMBL/GenBank/DDBJ databases">
        <title>Tropical sea cucumber genome reveals ecological adaptation and Cuvierian tubules defense mechanism.</title>
        <authorList>
            <person name="Chen T."/>
        </authorList>
    </citation>
    <scope>NUCLEOTIDE SEQUENCE</scope>
    <source>
        <strain evidence="7">Nanhai2018</strain>
        <tissue evidence="7">Muscle</tissue>
    </source>
</reference>
<dbReference type="SUPFAM" id="SSF103481">
    <property type="entry name" value="Multidrug resistance efflux transporter EmrE"/>
    <property type="match status" value="2"/>
</dbReference>
<comment type="caution">
    <text evidence="7">The sequence shown here is derived from an EMBL/GenBank/DDBJ whole genome shotgun (WGS) entry which is preliminary data.</text>
</comment>
<evidence type="ECO:0000313" key="7">
    <source>
        <dbReference type="EMBL" id="KAJ8047000.1"/>
    </source>
</evidence>
<feature type="transmembrane region" description="Helical" evidence="5">
    <location>
        <begin position="138"/>
        <end position="160"/>
    </location>
</feature>
<feature type="transmembrane region" description="Helical" evidence="5">
    <location>
        <begin position="83"/>
        <end position="106"/>
    </location>
</feature>
<keyword evidence="4 5" id="KW-0472">Membrane</keyword>
<comment type="subcellular location">
    <subcellularLocation>
        <location evidence="1">Membrane</location>
        <topology evidence="1">Multi-pass membrane protein</topology>
    </subcellularLocation>
</comment>
<feature type="transmembrane region" description="Helical" evidence="5">
    <location>
        <begin position="26"/>
        <end position="46"/>
    </location>
</feature>
<feature type="transmembrane region" description="Helical" evidence="5">
    <location>
        <begin position="52"/>
        <end position="71"/>
    </location>
</feature>
<evidence type="ECO:0000259" key="6">
    <source>
        <dbReference type="Pfam" id="PF00892"/>
    </source>
</evidence>
<dbReference type="PANTHER" id="PTHR22911">
    <property type="entry name" value="ACYL-MALONYL CONDENSING ENZYME-RELATED"/>
    <property type="match status" value="1"/>
</dbReference>
<organism evidence="7 8">
    <name type="scientific">Holothuria leucospilota</name>
    <name type="common">Black long sea cucumber</name>
    <name type="synonym">Mertensiothuria leucospilota</name>
    <dbReference type="NCBI Taxonomy" id="206669"/>
    <lineage>
        <taxon>Eukaryota</taxon>
        <taxon>Metazoa</taxon>
        <taxon>Echinodermata</taxon>
        <taxon>Eleutherozoa</taxon>
        <taxon>Echinozoa</taxon>
        <taxon>Holothuroidea</taxon>
        <taxon>Aspidochirotacea</taxon>
        <taxon>Aspidochirotida</taxon>
        <taxon>Holothuriidae</taxon>
        <taxon>Holothuria</taxon>
    </lineage>
</organism>
<evidence type="ECO:0000313" key="8">
    <source>
        <dbReference type="Proteomes" id="UP001152320"/>
    </source>
</evidence>
<feature type="transmembrane region" description="Helical" evidence="5">
    <location>
        <begin position="266"/>
        <end position="286"/>
    </location>
</feature>
<dbReference type="Proteomes" id="UP001152320">
    <property type="component" value="Chromosome 2"/>
</dbReference>
<dbReference type="EMBL" id="JAIZAY010000002">
    <property type="protein sequence ID" value="KAJ8047000.1"/>
    <property type="molecule type" value="Genomic_DNA"/>
</dbReference>
<dbReference type="InterPro" id="IPR037185">
    <property type="entry name" value="EmrE-like"/>
</dbReference>
<evidence type="ECO:0000256" key="2">
    <source>
        <dbReference type="ARBA" id="ARBA00022692"/>
    </source>
</evidence>
<keyword evidence="2 5" id="KW-0812">Transmembrane</keyword>
<name>A0A9Q1CLQ6_HOLLE</name>
<keyword evidence="3 5" id="KW-1133">Transmembrane helix</keyword>
<dbReference type="Pfam" id="PF00892">
    <property type="entry name" value="EamA"/>
    <property type="match status" value="2"/>
</dbReference>
<feature type="domain" description="EamA" evidence="6">
    <location>
        <begin position="24"/>
        <end position="154"/>
    </location>
</feature>
<feature type="transmembrane region" description="Helical" evidence="5">
    <location>
        <begin position="292"/>
        <end position="310"/>
    </location>
</feature>
<feature type="domain" description="EamA" evidence="6">
    <location>
        <begin position="174"/>
        <end position="303"/>
    </location>
</feature>
<feature type="transmembrane region" description="Helical" evidence="5">
    <location>
        <begin position="238"/>
        <end position="259"/>
    </location>
</feature>
<sequence length="321" mass="35137">MPNQKHGTDPSWASHLCRSIYSQRGILFAFVGGILWSVNGLAANIITKTVGVWVIGYFCSICQLLLIPFLQWDYAERYGVAEVSIIILSGLCDIIVLFLACYAYSLTTVGNTGALLYSKPLFCVFLSRIVLQVKYSVYDVVILVCNLTGIALISKPPFLFASLTDDEIITEFYGSMVAIGAAVTGAFQFIAIRKLVERDACDRFLLLLVKGIIGFFLCSMVLATNLSHGGHIKSTYDLLWLTLQCGSGLCSCLFIYAALQSQDASTVALVSTVEVLASFLLQVAFTDDSVDLMDIVGAFMITICPIWYAVKGILCEYFDAN</sequence>
<evidence type="ECO:0000256" key="5">
    <source>
        <dbReference type="SAM" id="Phobius"/>
    </source>
</evidence>
<proteinExistence type="predicted"/>
<evidence type="ECO:0000256" key="1">
    <source>
        <dbReference type="ARBA" id="ARBA00004141"/>
    </source>
</evidence>
<feature type="transmembrane region" description="Helical" evidence="5">
    <location>
        <begin position="172"/>
        <end position="192"/>
    </location>
</feature>
<gene>
    <name evidence="7" type="ORF">HOLleu_05868</name>
</gene>
<keyword evidence="8" id="KW-1185">Reference proteome</keyword>
<protein>
    <submittedName>
        <fullName evidence="7">Solute carrier family 35 member G1</fullName>
    </submittedName>
</protein>
<evidence type="ECO:0000256" key="4">
    <source>
        <dbReference type="ARBA" id="ARBA00023136"/>
    </source>
</evidence>
<dbReference type="AlphaFoldDB" id="A0A9Q1CLQ6"/>
<dbReference type="PANTHER" id="PTHR22911:SF6">
    <property type="entry name" value="SOLUTE CARRIER FAMILY 35 MEMBER G1"/>
    <property type="match status" value="1"/>
</dbReference>
<accession>A0A9Q1CLQ6</accession>
<evidence type="ECO:0000256" key="3">
    <source>
        <dbReference type="ARBA" id="ARBA00022989"/>
    </source>
</evidence>
<dbReference type="InterPro" id="IPR000620">
    <property type="entry name" value="EamA_dom"/>
</dbReference>
<dbReference type="OrthoDB" id="306876at2759"/>
<feature type="transmembrane region" description="Helical" evidence="5">
    <location>
        <begin position="204"/>
        <end position="226"/>
    </location>
</feature>
<dbReference type="GO" id="GO:0016020">
    <property type="term" value="C:membrane"/>
    <property type="evidence" value="ECO:0007669"/>
    <property type="project" value="UniProtKB-SubCell"/>
</dbReference>